<feature type="compositionally biased region" description="Polar residues" evidence="1">
    <location>
        <begin position="71"/>
        <end position="83"/>
    </location>
</feature>
<feature type="chain" id="PRO_5032942011" evidence="2">
    <location>
        <begin position="27"/>
        <end position="205"/>
    </location>
</feature>
<evidence type="ECO:0000313" key="3">
    <source>
        <dbReference type="EMBL" id="MXO81979.1"/>
    </source>
</evidence>
<evidence type="ECO:0000256" key="1">
    <source>
        <dbReference type="SAM" id="MobiDB-lite"/>
    </source>
</evidence>
<proteinExistence type="predicted"/>
<evidence type="ECO:0000256" key="2">
    <source>
        <dbReference type="SAM" id="SignalP"/>
    </source>
</evidence>
<dbReference type="RefSeq" id="WP_160612327.1">
    <property type="nucleotide sequence ID" value="NZ_JAUFQM010000001.1"/>
</dbReference>
<keyword evidence="2" id="KW-0732">Signal</keyword>
<sequence length="205" mass="21237">MSRSALRMGAMGLAMLWLASSFPATAQNAPSLTAEEAAENAKAAYGPPPPKPKCDPQEGDEIVVCAEEQDQSQFRVKSSSELDPTSEEAIKDGLPRAPDVGGPGIFKGPATVGGLCLIPPCPKEAALIIDVTALPEAPPGSDADRISRGLPPLGQNEAPEGSLANPVTESPDKPEKALEPTDGQLRLTLPESSSPAVEPSDLPNR</sequence>
<gene>
    <name evidence="3" type="ORF">GRI35_01150</name>
</gene>
<protein>
    <submittedName>
        <fullName evidence="3">Uncharacterized protein</fullName>
    </submittedName>
</protein>
<evidence type="ECO:0000313" key="4">
    <source>
        <dbReference type="Proteomes" id="UP000460290"/>
    </source>
</evidence>
<name>A0A844Z7U6_9SPHN</name>
<dbReference type="EMBL" id="WTYZ01000001">
    <property type="protein sequence ID" value="MXO81979.1"/>
    <property type="molecule type" value="Genomic_DNA"/>
</dbReference>
<organism evidence="3 4">
    <name type="scientific">Pontixanthobacter aestiaquae</name>
    <dbReference type="NCBI Taxonomy" id="1509367"/>
    <lineage>
        <taxon>Bacteria</taxon>
        <taxon>Pseudomonadati</taxon>
        <taxon>Pseudomonadota</taxon>
        <taxon>Alphaproteobacteria</taxon>
        <taxon>Sphingomonadales</taxon>
        <taxon>Erythrobacteraceae</taxon>
        <taxon>Pontixanthobacter</taxon>
    </lineage>
</organism>
<dbReference type="Proteomes" id="UP000460290">
    <property type="component" value="Unassembled WGS sequence"/>
</dbReference>
<keyword evidence="4" id="KW-1185">Reference proteome</keyword>
<feature type="signal peptide" evidence="2">
    <location>
        <begin position="1"/>
        <end position="26"/>
    </location>
</feature>
<feature type="compositionally biased region" description="Basic and acidic residues" evidence="1">
    <location>
        <begin position="170"/>
        <end position="179"/>
    </location>
</feature>
<reference evidence="3 4" key="1">
    <citation type="submission" date="2019-12" db="EMBL/GenBank/DDBJ databases">
        <title>Genomic-based taxomic classification of the family Erythrobacteraceae.</title>
        <authorList>
            <person name="Xu L."/>
        </authorList>
    </citation>
    <scope>NUCLEOTIDE SEQUENCE [LARGE SCALE GENOMIC DNA]</scope>
    <source>
        <strain evidence="3 4">KCTC 42006</strain>
    </source>
</reference>
<dbReference type="AlphaFoldDB" id="A0A844Z7U6"/>
<dbReference type="OrthoDB" id="7391745at2"/>
<comment type="caution">
    <text evidence="3">The sequence shown here is derived from an EMBL/GenBank/DDBJ whole genome shotgun (WGS) entry which is preliminary data.</text>
</comment>
<accession>A0A844Z7U6</accession>
<feature type="region of interest" description="Disordered" evidence="1">
    <location>
        <begin position="135"/>
        <end position="205"/>
    </location>
</feature>
<feature type="region of interest" description="Disordered" evidence="1">
    <location>
        <begin position="27"/>
        <end position="102"/>
    </location>
</feature>